<feature type="transmembrane region" description="Helical" evidence="1">
    <location>
        <begin position="12"/>
        <end position="31"/>
    </location>
</feature>
<evidence type="ECO:0000313" key="2">
    <source>
        <dbReference type="EMBL" id="WZW99473.1"/>
    </source>
</evidence>
<proteinExistence type="predicted"/>
<reference evidence="2 3" key="1">
    <citation type="journal article" date="2023" name="Environ Microbiome">
        <title>A coral-associated actinobacterium mitigates coral bleaching under heat stress.</title>
        <authorList>
            <person name="Li J."/>
            <person name="Zou Y."/>
            <person name="Li Q."/>
            <person name="Zhang J."/>
            <person name="Bourne D.G."/>
            <person name="Lyu Y."/>
            <person name="Liu C."/>
            <person name="Zhang S."/>
        </authorList>
    </citation>
    <scope>NUCLEOTIDE SEQUENCE [LARGE SCALE GENOMIC DNA]</scope>
    <source>
        <strain evidence="2 3">SCSIO 13291</strain>
    </source>
</reference>
<keyword evidence="1" id="KW-0812">Transmembrane</keyword>
<keyword evidence="1" id="KW-1133">Transmembrane helix</keyword>
<dbReference type="Proteomes" id="UP001434337">
    <property type="component" value="Chromosome"/>
</dbReference>
<dbReference type="EMBL" id="CP115965">
    <property type="protein sequence ID" value="WZW99473.1"/>
    <property type="molecule type" value="Genomic_DNA"/>
</dbReference>
<feature type="transmembrane region" description="Helical" evidence="1">
    <location>
        <begin position="123"/>
        <end position="146"/>
    </location>
</feature>
<protein>
    <recommendedName>
        <fullName evidence="4">Aromatic ring-opening dioxygenase LigA</fullName>
    </recommendedName>
</protein>
<sequence>MNLKPLKTAGIVSTIMGILFALTGAVVWGVVTSQLAAERITVPDDAAFMQGATVADPLSALAQADIINHHAMEGSEGRTYAELGTLAREARAAGDTELADELTAQRTSVMNASFLRASLFTSVLSYGVCLFAIGVGLTLLVLGWALMSLAKSLASGATALTGGTTATRTGDTGGATRA</sequence>
<evidence type="ECO:0000313" key="3">
    <source>
        <dbReference type="Proteomes" id="UP001434337"/>
    </source>
</evidence>
<accession>A0ABZ3C9M1</accession>
<gene>
    <name evidence="2" type="ORF">PCC79_04565</name>
</gene>
<evidence type="ECO:0008006" key="4">
    <source>
        <dbReference type="Google" id="ProtNLM"/>
    </source>
</evidence>
<dbReference type="RefSeq" id="WP_232549017.1">
    <property type="nucleotide sequence ID" value="NZ_CP115965.1"/>
</dbReference>
<evidence type="ECO:0000256" key="1">
    <source>
        <dbReference type="SAM" id="Phobius"/>
    </source>
</evidence>
<organism evidence="2 3">
    <name type="scientific">Propioniciclava soli</name>
    <dbReference type="NCBI Taxonomy" id="2775081"/>
    <lineage>
        <taxon>Bacteria</taxon>
        <taxon>Bacillati</taxon>
        <taxon>Actinomycetota</taxon>
        <taxon>Actinomycetes</taxon>
        <taxon>Propionibacteriales</taxon>
        <taxon>Propionibacteriaceae</taxon>
        <taxon>Propioniciclava</taxon>
    </lineage>
</organism>
<keyword evidence="1" id="KW-0472">Membrane</keyword>
<name>A0ABZ3C9M1_9ACTN</name>
<keyword evidence="3" id="KW-1185">Reference proteome</keyword>